<evidence type="ECO:0000256" key="1">
    <source>
        <dbReference type="ARBA" id="ARBA00001947"/>
    </source>
</evidence>
<evidence type="ECO:0000256" key="2">
    <source>
        <dbReference type="ARBA" id="ARBA00022723"/>
    </source>
</evidence>
<proteinExistence type="predicted"/>
<sequence length="389" mass="42852">MPIDTNRYQDAIIDLARQLIRIQSYSSQEGPIIRFLEQKMIELGFDSVKLDAMGNLVGTMGEGSKSILFDAHVDTVEVPDEKDWEYPPFEGIVANGRLHGRGAVDMKSSVAASLYAAVAAKHAGKLEGKKVMVSCTVNEEDCDGENLKFLFNSLGIQPDFVVICEPSGNQIALGHKGKAQIKIRTEGKSAHGSAPEKGVNAVYEMAEIIQKVESKNFALARLEKDGFKPTLVLSRISSEAASLNAVPFSCEIYLDRRTVPGETEAMIREEMDTLVSGKNASWEPGVLKRKSWTGTDIHYVPIHSAWKIAEDAYLTLKCVEAFRDTFGQNPVRFEFWDFSTNAVTPVTMGIPTIGFGPGDYKMAHMRDESIEVSQIQDACAFYANLIALI</sequence>
<evidence type="ECO:0000259" key="5">
    <source>
        <dbReference type="Pfam" id="PF07687"/>
    </source>
</evidence>
<dbReference type="NCBIfam" id="TIGR03526">
    <property type="entry name" value="selenium_YgeY"/>
    <property type="match status" value="1"/>
</dbReference>
<feature type="domain" description="Peptidase M20 dimerisation" evidence="5">
    <location>
        <begin position="174"/>
        <end position="281"/>
    </location>
</feature>
<dbReference type="Gene3D" id="3.40.630.10">
    <property type="entry name" value="Zn peptidases"/>
    <property type="match status" value="1"/>
</dbReference>
<name>A0ABS9BX87_9BACT</name>
<comment type="cofactor">
    <cofactor evidence="1">
        <name>Zn(2+)</name>
        <dbReference type="ChEBI" id="CHEBI:29105"/>
    </cofactor>
</comment>
<accession>A0ABS9BX87</accession>
<keyword evidence="2" id="KW-0479">Metal-binding</keyword>
<comment type="caution">
    <text evidence="6">The sequence shown here is derived from an EMBL/GenBank/DDBJ whole genome shotgun (WGS) entry which is preliminary data.</text>
</comment>
<dbReference type="EMBL" id="JAKEVZ010000007">
    <property type="protein sequence ID" value="MCF1751478.1"/>
    <property type="molecule type" value="Genomic_DNA"/>
</dbReference>
<keyword evidence="7" id="KW-1185">Reference proteome</keyword>
<dbReference type="InterPro" id="IPR001261">
    <property type="entry name" value="ArgE/DapE_CS"/>
</dbReference>
<dbReference type="Proteomes" id="UP001201449">
    <property type="component" value="Unassembled WGS sequence"/>
</dbReference>
<dbReference type="Gene3D" id="3.30.70.360">
    <property type="match status" value="1"/>
</dbReference>
<dbReference type="NCBIfam" id="NF009555">
    <property type="entry name" value="PRK13004.1"/>
    <property type="match status" value="1"/>
</dbReference>
<dbReference type="InterPro" id="IPR011650">
    <property type="entry name" value="Peptidase_M20_dimer"/>
</dbReference>
<dbReference type="InterPro" id="IPR050072">
    <property type="entry name" value="Peptidase_M20A"/>
</dbReference>
<protein>
    <submittedName>
        <fullName evidence="6">YgeY family selenium metabolism-linked hydrolase</fullName>
    </submittedName>
</protein>
<dbReference type="PANTHER" id="PTHR43808">
    <property type="entry name" value="ACETYLORNITHINE DEACETYLASE"/>
    <property type="match status" value="1"/>
</dbReference>
<dbReference type="SUPFAM" id="SSF53187">
    <property type="entry name" value="Zn-dependent exopeptidases"/>
    <property type="match status" value="1"/>
</dbReference>
<reference evidence="6 7" key="1">
    <citation type="submission" date="2022-01" db="EMBL/GenBank/DDBJ databases">
        <title>Mariniradius saccharolyticus sp. nov., isolated from sediment of a river.</title>
        <authorList>
            <person name="Liu H."/>
        </authorList>
    </citation>
    <scope>NUCLEOTIDE SEQUENCE [LARGE SCALE GENOMIC DNA]</scope>
    <source>
        <strain evidence="6 7">RY-2</strain>
    </source>
</reference>
<dbReference type="PROSITE" id="PS00758">
    <property type="entry name" value="ARGE_DAPE_CPG2_1"/>
    <property type="match status" value="1"/>
</dbReference>
<evidence type="ECO:0000256" key="4">
    <source>
        <dbReference type="ARBA" id="ARBA00022833"/>
    </source>
</evidence>
<organism evidence="6 7">
    <name type="scientific">Mariniradius sediminis</name>
    <dbReference type="NCBI Taxonomy" id="2909237"/>
    <lineage>
        <taxon>Bacteria</taxon>
        <taxon>Pseudomonadati</taxon>
        <taxon>Bacteroidota</taxon>
        <taxon>Cytophagia</taxon>
        <taxon>Cytophagales</taxon>
        <taxon>Cyclobacteriaceae</taxon>
        <taxon>Mariniradius</taxon>
    </lineage>
</organism>
<dbReference type="SUPFAM" id="SSF55031">
    <property type="entry name" value="Bacterial exopeptidase dimerisation domain"/>
    <property type="match status" value="1"/>
</dbReference>
<dbReference type="RefSeq" id="WP_234861465.1">
    <property type="nucleotide sequence ID" value="NZ_JAKEVZ010000007.1"/>
</dbReference>
<dbReference type="Pfam" id="PF01546">
    <property type="entry name" value="Peptidase_M20"/>
    <property type="match status" value="1"/>
</dbReference>
<dbReference type="InterPro" id="IPR036264">
    <property type="entry name" value="Bact_exopeptidase_dim_dom"/>
</dbReference>
<dbReference type="GO" id="GO:0016787">
    <property type="term" value="F:hydrolase activity"/>
    <property type="evidence" value="ECO:0007669"/>
    <property type="project" value="UniProtKB-KW"/>
</dbReference>
<dbReference type="InterPro" id="IPR017706">
    <property type="entry name" value="Peptidase_M20/DapE_YgeY"/>
</dbReference>
<evidence type="ECO:0000256" key="3">
    <source>
        <dbReference type="ARBA" id="ARBA00022801"/>
    </source>
</evidence>
<evidence type="ECO:0000313" key="7">
    <source>
        <dbReference type="Proteomes" id="UP001201449"/>
    </source>
</evidence>
<keyword evidence="4" id="KW-0862">Zinc</keyword>
<gene>
    <name evidence="6" type="ORF">L0U89_10390</name>
</gene>
<dbReference type="InterPro" id="IPR002933">
    <property type="entry name" value="Peptidase_M20"/>
</dbReference>
<dbReference type="Pfam" id="PF07687">
    <property type="entry name" value="M20_dimer"/>
    <property type="match status" value="1"/>
</dbReference>
<evidence type="ECO:0000313" key="6">
    <source>
        <dbReference type="EMBL" id="MCF1751478.1"/>
    </source>
</evidence>
<keyword evidence="3 6" id="KW-0378">Hydrolase</keyword>